<sequence>MIGSTKGSVYCYELDKNKLARDGPVFCGCGFCLEFWAGGSRGGRARILHPHRNDGGGVPEEQAQAEPRHLVYL</sequence>
<feature type="region of interest" description="Disordered" evidence="1">
    <location>
        <begin position="47"/>
        <end position="73"/>
    </location>
</feature>
<dbReference type="AlphaFoldDB" id="A0A645I488"/>
<comment type="caution">
    <text evidence="2">The sequence shown here is derived from an EMBL/GenBank/DDBJ whole genome shotgun (WGS) entry which is preliminary data.</text>
</comment>
<organism evidence="2">
    <name type="scientific">bioreactor metagenome</name>
    <dbReference type="NCBI Taxonomy" id="1076179"/>
    <lineage>
        <taxon>unclassified sequences</taxon>
        <taxon>metagenomes</taxon>
        <taxon>ecological metagenomes</taxon>
    </lineage>
</organism>
<gene>
    <name evidence="2" type="ORF">SDC9_192836</name>
</gene>
<reference evidence="2" key="1">
    <citation type="submission" date="2019-08" db="EMBL/GenBank/DDBJ databases">
        <authorList>
            <person name="Kucharzyk K."/>
            <person name="Murdoch R.W."/>
            <person name="Higgins S."/>
            <person name="Loffler F."/>
        </authorList>
    </citation>
    <scope>NUCLEOTIDE SEQUENCE</scope>
</reference>
<protein>
    <submittedName>
        <fullName evidence="2">Uncharacterized protein</fullName>
    </submittedName>
</protein>
<evidence type="ECO:0000313" key="2">
    <source>
        <dbReference type="EMBL" id="MPN45269.1"/>
    </source>
</evidence>
<proteinExistence type="predicted"/>
<dbReference type="EMBL" id="VSSQ01105023">
    <property type="protein sequence ID" value="MPN45269.1"/>
    <property type="molecule type" value="Genomic_DNA"/>
</dbReference>
<evidence type="ECO:0000256" key="1">
    <source>
        <dbReference type="SAM" id="MobiDB-lite"/>
    </source>
</evidence>
<accession>A0A645I488</accession>
<name>A0A645I488_9ZZZZ</name>